<evidence type="ECO:0000313" key="2">
    <source>
        <dbReference type="Proteomes" id="UP001163823"/>
    </source>
</evidence>
<dbReference type="AlphaFoldDB" id="A0AAD7Q2D7"/>
<organism evidence="1 2">
    <name type="scientific">Quillaja saponaria</name>
    <name type="common">Soap bark tree</name>
    <dbReference type="NCBI Taxonomy" id="32244"/>
    <lineage>
        <taxon>Eukaryota</taxon>
        <taxon>Viridiplantae</taxon>
        <taxon>Streptophyta</taxon>
        <taxon>Embryophyta</taxon>
        <taxon>Tracheophyta</taxon>
        <taxon>Spermatophyta</taxon>
        <taxon>Magnoliopsida</taxon>
        <taxon>eudicotyledons</taxon>
        <taxon>Gunneridae</taxon>
        <taxon>Pentapetalae</taxon>
        <taxon>rosids</taxon>
        <taxon>fabids</taxon>
        <taxon>Fabales</taxon>
        <taxon>Quillajaceae</taxon>
        <taxon>Quillaja</taxon>
    </lineage>
</organism>
<evidence type="ECO:0000313" key="1">
    <source>
        <dbReference type="EMBL" id="KAJ7973559.1"/>
    </source>
</evidence>
<reference evidence="1" key="1">
    <citation type="journal article" date="2023" name="Science">
        <title>Elucidation of the pathway for biosynthesis of saponin adjuvants from the soapbark tree.</title>
        <authorList>
            <person name="Reed J."/>
            <person name="Orme A."/>
            <person name="El-Demerdash A."/>
            <person name="Owen C."/>
            <person name="Martin L.B.B."/>
            <person name="Misra R.C."/>
            <person name="Kikuchi S."/>
            <person name="Rejzek M."/>
            <person name="Martin A.C."/>
            <person name="Harkess A."/>
            <person name="Leebens-Mack J."/>
            <person name="Louveau T."/>
            <person name="Stephenson M.J."/>
            <person name="Osbourn A."/>
        </authorList>
    </citation>
    <scope>NUCLEOTIDE SEQUENCE</scope>
    <source>
        <strain evidence="1">S10</strain>
    </source>
</reference>
<comment type="caution">
    <text evidence="1">The sequence shown here is derived from an EMBL/GenBank/DDBJ whole genome shotgun (WGS) entry which is preliminary data.</text>
</comment>
<dbReference type="EMBL" id="JARAOO010000004">
    <property type="protein sequence ID" value="KAJ7973559.1"/>
    <property type="molecule type" value="Genomic_DNA"/>
</dbReference>
<proteinExistence type="predicted"/>
<dbReference type="KEGG" id="qsa:O6P43_011267"/>
<keyword evidence="2" id="KW-1185">Reference proteome</keyword>
<accession>A0AAD7Q2D7</accession>
<gene>
    <name evidence="1" type="ORF">O6P43_011267</name>
</gene>
<dbReference type="Proteomes" id="UP001163823">
    <property type="component" value="Chromosome 4"/>
</dbReference>
<protein>
    <submittedName>
        <fullName evidence="1">Uncharacterized protein</fullName>
    </submittedName>
</protein>
<sequence>METRSYFLTFILIQGLLLSHFGYMVIASTEKVSTLSSEKTASYDSSYKLRKMMLRRGRVGRVSPPPPPIPNFHIHFSPPPPLQPPPSQ</sequence>
<name>A0AAD7Q2D7_QUISA</name>